<dbReference type="EMBL" id="MIGC01001541">
    <property type="protein sequence ID" value="PHJ22701.1"/>
    <property type="molecule type" value="Genomic_DNA"/>
</dbReference>
<dbReference type="GO" id="GO:0006614">
    <property type="term" value="P:SRP-dependent cotranslational protein targeting to membrane"/>
    <property type="evidence" value="ECO:0007669"/>
    <property type="project" value="TreeGrafter"/>
</dbReference>
<feature type="compositionally biased region" description="Gly residues" evidence="9">
    <location>
        <begin position="549"/>
        <end position="559"/>
    </location>
</feature>
<dbReference type="SMART" id="SM00973">
    <property type="entry name" value="Sec63"/>
    <property type="match status" value="1"/>
</dbReference>
<dbReference type="SUPFAM" id="SSF46565">
    <property type="entry name" value="Chaperone J-domain"/>
    <property type="match status" value="1"/>
</dbReference>
<organism evidence="12 13">
    <name type="scientific">Cystoisospora suis</name>
    <dbReference type="NCBI Taxonomy" id="483139"/>
    <lineage>
        <taxon>Eukaryota</taxon>
        <taxon>Sar</taxon>
        <taxon>Alveolata</taxon>
        <taxon>Apicomplexa</taxon>
        <taxon>Conoidasida</taxon>
        <taxon>Coccidia</taxon>
        <taxon>Eucoccidiorida</taxon>
        <taxon>Eimeriorina</taxon>
        <taxon>Sarcocystidae</taxon>
        <taxon>Cystoisospora</taxon>
    </lineage>
</organism>
<dbReference type="Pfam" id="PF00226">
    <property type="entry name" value="DnaJ"/>
    <property type="match status" value="1"/>
</dbReference>
<name>A0A2C6KFB6_9APIC</name>
<keyword evidence="7 10" id="KW-0472">Membrane</keyword>
<dbReference type="RefSeq" id="XP_067924378.1">
    <property type="nucleotide sequence ID" value="XM_068063645.1"/>
</dbReference>
<dbReference type="AlphaFoldDB" id="A0A2C6KFB6"/>
<dbReference type="PANTHER" id="PTHR24075:SF0">
    <property type="entry name" value="TRANSLOCATION PROTEIN SEC63 HOMOLOG"/>
    <property type="match status" value="1"/>
</dbReference>
<dbReference type="GeneID" id="94426856"/>
<dbReference type="InterPro" id="IPR014756">
    <property type="entry name" value="Ig_E-set"/>
</dbReference>
<feature type="region of interest" description="Disordered" evidence="9">
    <location>
        <begin position="506"/>
        <end position="559"/>
    </location>
</feature>
<proteinExistence type="predicted"/>
<comment type="subcellular location">
    <subcellularLocation>
        <location evidence="1">Endoplasmic reticulum membrane</location>
        <topology evidence="1">Multi-pass membrane protein</topology>
    </subcellularLocation>
</comment>
<keyword evidence="8" id="KW-0143">Chaperone</keyword>
<evidence type="ECO:0000256" key="2">
    <source>
        <dbReference type="ARBA" id="ARBA00022448"/>
    </source>
</evidence>
<gene>
    <name evidence="12" type="ORF">CSUI_003447</name>
</gene>
<dbReference type="Proteomes" id="UP000221165">
    <property type="component" value="Unassembled WGS sequence"/>
</dbReference>
<dbReference type="GO" id="GO:0003723">
    <property type="term" value="F:RNA binding"/>
    <property type="evidence" value="ECO:0007669"/>
    <property type="project" value="TreeGrafter"/>
</dbReference>
<sequence length="559" mass="63487">MSQFRDTFTKEEQREPLLDYDDSAFMFYLCTVSFCAVVPWTFFSLKQVFFPKSYAGKQYPQKSKKGSVYVHCTCTECLEKRERDVFKSDTWKQRWFGGGYKWIEKLCLLIAWIALLYLCVNLPEMKNLKTFDPFEILEVEPGATNRQIKKAYRLMSLKYHPDKNTNDPTSAAKFILVAKAYQSLTDPVTNGVLVETLQFLTHYMTEGSRLKNFPEYLSASGESRAMQVEKADDTEMREIIDNVVEPKKRALNTPIIVRNYYLILGHMQRLHHLMSGRLRSNLDELLKGKHAARELGDFLKQDNEERKGLLEMSAEEQLDVQLFCRQVSRLSVDVEVYVEDEAEIVVGDFATCKVTLTRTNLKEGEAAGAVHAPLLPVAKYEEWWLFLVDKSEGASTGGRILNFVRCRNPERIVEEKIQFRVQRPGKQTLTLMAVCDSYAGCDVSTDVEYRAYHPEEKPRDVWIHPEDLRLDEEPTLFQQMLGEMYNSSDEEESFELDAGVKVAVKKKTPAESASNEASSSSSTETGGENSSPSQTTSSPATSTPSEQTQGGGSSTGKTD</sequence>
<evidence type="ECO:0000256" key="7">
    <source>
        <dbReference type="ARBA" id="ARBA00023136"/>
    </source>
</evidence>
<evidence type="ECO:0000256" key="5">
    <source>
        <dbReference type="ARBA" id="ARBA00022927"/>
    </source>
</evidence>
<dbReference type="Gene3D" id="2.60.40.150">
    <property type="entry name" value="C2 domain"/>
    <property type="match status" value="1"/>
</dbReference>
<keyword evidence="2" id="KW-0813">Transport</keyword>
<dbReference type="GO" id="GO:0008320">
    <property type="term" value="F:protein transmembrane transporter activity"/>
    <property type="evidence" value="ECO:0007669"/>
    <property type="project" value="TreeGrafter"/>
</dbReference>
<dbReference type="InterPro" id="IPR035892">
    <property type="entry name" value="C2_domain_sf"/>
</dbReference>
<evidence type="ECO:0000256" key="8">
    <source>
        <dbReference type="ARBA" id="ARBA00023186"/>
    </source>
</evidence>
<reference evidence="12 13" key="1">
    <citation type="journal article" date="2017" name="Int. J. Parasitol.">
        <title>The genome of the protozoan parasite Cystoisospora suis and a reverse vaccinology approach to identify vaccine candidates.</title>
        <authorList>
            <person name="Palmieri N."/>
            <person name="Shrestha A."/>
            <person name="Ruttkowski B."/>
            <person name="Beck T."/>
            <person name="Vogl C."/>
            <person name="Tomley F."/>
            <person name="Blake D.P."/>
            <person name="Joachim A."/>
        </authorList>
    </citation>
    <scope>NUCLEOTIDE SEQUENCE [LARGE SCALE GENOMIC DNA]</scope>
    <source>
        <strain evidence="12 13">Wien I</strain>
    </source>
</reference>
<dbReference type="PRINTS" id="PR00625">
    <property type="entry name" value="JDOMAIN"/>
</dbReference>
<dbReference type="CDD" id="cd06257">
    <property type="entry name" value="DnaJ"/>
    <property type="match status" value="1"/>
</dbReference>
<dbReference type="InterPro" id="IPR001623">
    <property type="entry name" value="DnaJ_domain"/>
</dbReference>
<evidence type="ECO:0000313" key="13">
    <source>
        <dbReference type="Proteomes" id="UP000221165"/>
    </source>
</evidence>
<dbReference type="GO" id="GO:0031207">
    <property type="term" value="C:Sec62/Sec63 complex"/>
    <property type="evidence" value="ECO:0007669"/>
    <property type="project" value="TreeGrafter"/>
</dbReference>
<feature type="compositionally biased region" description="Low complexity" evidence="9">
    <location>
        <begin position="510"/>
        <end position="548"/>
    </location>
</feature>
<dbReference type="GO" id="GO:0006620">
    <property type="term" value="P:post-translational protein targeting to endoplasmic reticulum membrane"/>
    <property type="evidence" value="ECO:0007669"/>
    <property type="project" value="TreeGrafter"/>
</dbReference>
<evidence type="ECO:0000259" key="11">
    <source>
        <dbReference type="PROSITE" id="PS50076"/>
    </source>
</evidence>
<accession>A0A2C6KFB6</accession>
<keyword evidence="4" id="KW-0256">Endoplasmic reticulum</keyword>
<evidence type="ECO:0000256" key="10">
    <source>
        <dbReference type="SAM" id="Phobius"/>
    </source>
</evidence>
<dbReference type="Gene3D" id="1.10.287.110">
    <property type="entry name" value="DnaJ domain"/>
    <property type="match status" value="1"/>
</dbReference>
<dbReference type="InterPro" id="IPR036869">
    <property type="entry name" value="J_dom_sf"/>
</dbReference>
<comment type="caution">
    <text evidence="12">The sequence shown here is derived from an EMBL/GenBank/DDBJ whole genome shotgun (WGS) entry which is preliminary data.</text>
</comment>
<dbReference type="PANTHER" id="PTHR24075">
    <property type="entry name" value="SEC63 DOMAIN-CONTAINING"/>
    <property type="match status" value="1"/>
</dbReference>
<keyword evidence="6 10" id="KW-1133">Transmembrane helix</keyword>
<keyword evidence="3 10" id="KW-0812">Transmembrane</keyword>
<feature type="transmembrane region" description="Helical" evidence="10">
    <location>
        <begin position="102"/>
        <end position="123"/>
    </location>
</feature>
<evidence type="ECO:0000256" key="1">
    <source>
        <dbReference type="ARBA" id="ARBA00004477"/>
    </source>
</evidence>
<evidence type="ECO:0000256" key="4">
    <source>
        <dbReference type="ARBA" id="ARBA00022824"/>
    </source>
</evidence>
<feature type="domain" description="J" evidence="11">
    <location>
        <begin position="132"/>
        <end position="189"/>
    </location>
</feature>
<keyword evidence="13" id="KW-1185">Reference proteome</keyword>
<dbReference type="SUPFAM" id="SSF158702">
    <property type="entry name" value="Sec63 N-terminal domain-like"/>
    <property type="match status" value="1"/>
</dbReference>
<dbReference type="SMART" id="SM00271">
    <property type="entry name" value="DnaJ"/>
    <property type="match status" value="1"/>
</dbReference>
<dbReference type="InterPro" id="IPR004179">
    <property type="entry name" value="Sec63-dom"/>
</dbReference>
<evidence type="ECO:0000313" key="12">
    <source>
        <dbReference type="EMBL" id="PHJ22701.1"/>
    </source>
</evidence>
<dbReference type="SUPFAM" id="SSF81296">
    <property type="entry name" value="E set domains"/>
    <property type="match status" value="1"/>
</dbReference>
<dbReference type="OrthoDB" id="1734229at2759"/>
<keyword evidence="5" id="KW-0653">Protein transport</keyword>
<dbReference type="PROSITE" id="PS50076">
    <property type="entry name" value="DNAJ_2"/>
    <property type="match status" value="1"/>
</dbReference>
<protein>
    <submittedName>
        <fullName evidence="12">Family sec63 protein</fullName>
    </submittedName>
</protein>
<dbReference type="VEuPathDB" id="ToxoDB:CSUI_003447"/>
<feature type="transmembrane region" description="Helical" evidence="10">
    <location>
        <begin position="25"/>
        <end position="43"/>
    </location>
</feature>
<evidence type="ECO:0000256" key="9">
    <source>
        <dbReference type="SAM" id="MobiDB-lite"/>
    </source>
</evidence>
<evidence type="ECO:0000256" key="6">
    <source>
        <dbReference type="ARBA" id="ARBA00022989"/>
    </source>
</evidence>
<evidence type="ECO:0000256" key="3">
    <source>
        <dbReference type="ARBA" id="ARBA00022692"/>
    </source>
</evidence>